<accession>A0A8H5F465</accession>
<dbReference type="Proteomes" id="UP000567179">
    <property type="component" value="Unassembled WGS sequence"/>
</dbReference>
<gene>
    <name evidence="1" type="ORF">D9619_000399</name>
</gene>
<dbReference type="SUPFAM" id="SSF50985">
    <property type="entry name" value="RCC1/BLIP-II"/>
    <property type="match status" value="1"/>
</dbReference>
<dbReference type="OrthoDB" id="2824915at2759"/>
<name>A0A8H5F465_9AGAR</name>
<evidence type="ECO:0000313" key="2">
    <source>
        <dbReference type="Proteomes" id="UP000567179"/>
    </source>
</evidence>
<dbReference type="Gene3D" id="2.130.10.10">
    <property type="entry name" value="YVTN repeat-like/Quinoprotein amine dehydrogenase"/>
    <property type="match status" value="1"/>
</dbReference>
<reference evidence="1 2" key="1">
    <citation type="journal article" date="2020" name="ISME J.">
        <title>Uncovering the hidden diversity of litter-decomposition mechanisms in mushroom-forming fungi.</title>
        <authorList>
            <person name="Floudas D."/>
            <person name="Bentzer J."/>
            <person name="Ahren D."/>
            <person name="Johansson T."/>
            <person name="Persson P."/>
            <person name="Tunlid A."/>
        </authorList>
    </citation>
    <scope>NUCLEOTIDE SEQUENCE [LARGE SCALE GENOMIC DNA]</scope>
    <source>
        <strain evidence="1 2">CBS 101986</strain>
    </source>
</reference>
<keyword evidence="2" id="KW-1185">Reference proteome</keyword>
<dbReference type="AlphaFoldDB" id="A0A8H5F465"/>
<organism evidence="1 2">
    <name type="scientific">Psilocybe cf. subviscida</name>
    <dbReference type="NCBI Taxonomy" id="2480587"/>
    <lineage>
        <taxon>Eukaryota</taxon>
        <taxon>Fungi</taxon>
        <taxon>Dikarya</taxon>
        <taxon>Basidiomycota</taxon>
        <taxon>Agaricomycotina</taxon>
        <taxon>Agaricomycetes</taxon>
        <taxon>Agaricomycetidae</taxon>
        <taxon>Agaricales</taxon>
        <taxon>Agaricineae</taxon>
        <taxon>Strophariaceae</taxon>
        <taxon>Psilocybe</taxon>
    </lineage>
</organism>
<dbReference type="InterPro" id="IPR015943">
    <property type="entry name" value="WD40/YVTN_repeat-like_dom_sf"/>
</dbReference>
<dbReference type="InterPro" id="IPR009091">
    <property type="entry name" value="RCC1/BLIP-II"/>
</dbReference>
<evidence type="ECO:0000313" key="1">
    <source>
        <dbReference type="EMBL" id="KAF5322618.1"/>
    </source>
</evidence>
<sequence length="265" mass="29282">MTDKPGIAISHDNLYVLQPNGAIFGYVERFNAWHQLDGNPETSKIAAGNDHLYQLHSPDNSIWTFSANTTPQWVNLDSNEDTKSIAAGGDHLYQIHSDGQIYAYDAENKKWDNIEKNTAAVKIVTDGDDLYQLHKEGAIYKYNGPSSGGWTGLDDNADTTDIVVGGGDVYQVHKGGAVWKYADGAWNMLDNNPNTLQIAAGKAGLYQRQKDRIYKYDGSQWDVVMDAEMTDIVVGDTALYVRNDAGVVLRYQDGEWFVLAPVANA</sequence>
<comment type="caution">
    <text evidence="1">The sequence shown here is derived from an EMBL/GenBank/DDBJ whole genome shotgun (WGS) entry which is preliminary data.</text>
</comment>
<dbReference type="EMBL" id="JAACJJ010000028">
    <property type="protein sequence ID" value="KAF5322618.1"/>
    <property type="molecule type" value="Genomic_DNA"/>
</dbReference>
<proteinExistence type="predicted"/>
<protein>
    <submittedName>
        <fullName evidence="1">Uncharacterized protein</fullName>
    </submittedName>
</protein>